<keyword evidence="2" id="KW-0802">TPR repeat</keyword>
<dbReference type="InterPro" id="IPR019734">
    <property type="entry name" value="TPR_rpt"/>
</dbReference>
<dbReference type="AlphaFoldDB" id="A0A844YWA4"/>
<dbReference type="PANTHER" id="PTHR12788">
    <property type="entry name" value="PROTEIN-TYROSINE SULFOTRANSFERASE 2"/>
    <property type="match status" value="1"/>
</dbReference>
<gene>
    <name evidence="3" type="ORF">GRI99_05600</name>
</gene>
<feature type="repeat" description="TPR" evidence="2">
    <location>
        <begin position="89"/>
        <end position="122"/>
    </location>
</feature>
<evidence type="ECO:0000313" key="4">
    <source>
        <dbReference type="Proteomes" id="UP000466966"/>
    </source>
</evidence>
<comment type="caution">
    <text evidence="3">The sequence shown here is derived from an EMBL/GenBank/DDBJ whole genome shotgun (WGS) entry which is preliminary data.</text>
</comment>
<dbReference type="RefSeq" id="WP_160771061.1">
    <property type="nucleotide sequence ID" value="NZ_WTYV01000002.1"/>
</dbReference>
<evidence type="ECO:0000256" key="1">
    <source>
        <dbReference type="ARBA" id="ARBA00022679"/>
    </source>
</evidence>
<dbReference type="PANTHER" id="PTHR12788:SF10">
    <property type="entry name" value="PROTEIN-TYROSINE SULFOTRANSFERASE"/>
    <property type="match status" value="1"/>
</dbReference>
<proteinExistence type="predicted"/>
<dbReference type="EMBL" id="WTYV01000002">
    <property type="protein sequence ID" value="MXO71111.1"/>
    <property type="molecule type" value="Genomic_DNA"/>
</dbReference>
<dbReference type="SMART" id="SM00028">
    <property type="entry name" value="TPR"/>
    <property type="match status" value="4"/>
</dbReference>
<dbReference type="SUPFAM" id="SSF52540">
    <property type="entry name" value="P-loop containing nucleoside triphosphate hydrolases"/>
    <property type="match status" value="1"/>
</dbReference>
<dbReference type="Proteomes" id="UP000466966">
    <property type="component" value="Unassembled WGS sequence"/>
</dbReference>
<dbReference type="SUPFAM" id="SSF48452">
    <property type="entry name" value="TPR-like"/>
    <property type="match status" value="1"/>
</dbReference>
<keyword evidence="4" id="KW-1185">Reference proteome</keyword>
<dbReference type="OrthoDB" id="9800698at2"/>
<dbReference type="InterPro" id="IPR011990">
    <property type="entry name" value="TPR-like_helical_dom_sf"/>
</dbReference>
<accession>A0A844YWA4</accession>
<name>A0A844YWA4_9SPHN</name>
<dbReference type="InterPro" id="IPR026634">
    <property type="entry name" value="TPST-like"/>
</dbReference>
<keyword evidence="1" id="KW-0808">Transferase</keyword>
<evidence type="ECO:0000256" key="2">
    <source>
        <dbReference type="PROSITE-ProRule" id="PRU00339"/>
    </source>
</evidence>
<organism evidence="3 4">
    <name type="scientific">Alteraurantiacibacter buctensis</name>
    <dbReference type="NCBI Taxonomy" id="1503981"/>
    <lineage>
        <taxon>Bacteria</taxon>
        <taxon>Pseudomonadati</taxon>
        <taxon>Pseudomonadota</taxon>
        <taxon>Alphaproteobacteria</taxon>
        <taxon>Sphingomonadales</taxon>
        <taxon>Erythrobacteraceae</taxon>
        <taxon>Alteraurantiacibacter</taxon>
    </lineage>
</organism>
<dbReference type="GO" id="GO:0008476">
    <property type="term" value="F:protein-tyrosine sulfotransferase activity"/>
    <property type="evidence" value="ECO:0007669"/>
    <property type="project" value="InterPro"/>
</dbReference>
<dbReference type="Pfam" id="PF13432">
    <property type="entry name" value="TPR_16"/>
    <property type="match status" value="1"/>
</dbReference>
<dbReference type="Gene3D" id="3.40.50.300">
    <property type="entry name" value="P-loop containing nucleotide triphosphate hydrolases"/>
    <property type="match status" value="1"/>
</dbReference>
<dbReference type="InterPro" id="IPR027417">
    <property type="entry name" value="P-loop_NTPase"/>
</dbReference>
<dbReference type="PROSITE" id="PS50005">
    <property type="entry name" value="TPR"/>
    <property type="match status" value="2"/>
</dbReference>
<dbReference type="Pfam" id="PF13429">
    <property type="entry name" value="TPR_15"/>
    <property type="match status" value="1"/>
</dbReference>
<sequence>MSQSAAPTISQLQAFLAANPQSADGWRVLGDAFTAAGKVADADAAYARAIKAATRDPELLQAADALVRGELAVAEPILRGRLKRAPTDVAAIRMLAELASRLGRFGDAEKLLRRALELAPSFRVARHNLALVLHRQGRSVEALDEIAALEADGEDTAALANLKAAALGRIGDYGDALALYEEALDRRPAQPKTWMSYAHALKTVGRQADAVAAYRRAIELQPGMGEAWWSLANLKRVAFAPEDRAAMRRALAGELSQEDRFHLEFALGKAEEDAGDFPASFAHYARGNALRRTMIRHDPAELDDQVARARALFTPSFLAQRQGWGCQATDPIFILGMPRAGSTLLEQVLASHPAVEGTMELPDIPQLVTRVSGRKLRSEPSAYPEALAALTAEHARALGEEYLENTRVQRKTDAPHFIDKLPNNWLHVGLIRLILPNARIIDARRHPLACCFSNFKQHFARGQTFSYSLEDMGHYYRRYTELLAHFDEVQPGLVHRVFYERVVEDLEGEVRRMLAFLGLPFDPACLRYYESERAVRTASSEQVREPIFRQGLDQWRHYEPWLDPLKQALGPALADYPHQS</sequence>
<reference evidence="3 4" key="1">
    <citation type="submission" date="2019-12" db="EMBL/GenBank/DDBJ databases">
        <title>Genomic-based taxomic classification of the family Erythrobacteraceae.</title>
        <authorList>
            <person name="Xu L."/>
        </authorList>
    </citation>
    <scope>NUCLEOTIDE SEQUENCE [LARGE SCALE GENOMIC DNA]</scope>
    <source>
        <strain evidence="3 4">M0322</strain>
    </source>
</reference>
<protein>
    <submittedName>
        <fullName evidence="3">Tetratricopeptide repeat protein</fullName>
    </submittedName>
</protein>
<evidence type="ECO:0000313" key="3">
    <source>
        <dbReference type="EMBL" id="MXO71111.1"/>
    </source>
</evidence>
<dbReference type="Pfam" id="PF13469">
    <property type="entry name" value="Sulfotransfer_3"/>
    <property type="match status" value="1"/>
</dbReference>
<feature type="repeat" description="TPR" evidence="2">
    <location>
        <begin position="191"/>
        <end position="224"/>
    </location>
</feature>
<dbReference type="Gene3D" id="1.25.40.10">
    <property type="entry name" value="Tetratricopeptide repeat domain"/>
    <property type="match status" value="3"/>
</dbReference>